<keyword evidence="4" id="KW-1185">Reference proteome</keyword>
<dbReference type="Proteomes" id="UP000321960">
    <property type="component" value="Unassembled WGS sequence"/>
</dbReference>
<dbReference type="EMBL" id="BJZU01000126">
    <property type="protein sequence ID" value="GEP06860.1"/>
    <property type="molecule type" value="Genomic_DNA"/>
</dbReference>
<sequence>MQNDLGRKNDELFRNVVISTFRACAKRGEAAVKALVEDLRTHAHLASEHILDLEAAEIAEAQRRANALEEDAGEPSEILLWNGPSVGCLLLDRSCTGGRLRVESNALVPDVFTLKLLTDERQQPCRVAWRKQNEIGVEFLDPM</sequence>
<evidence type="ECO:0000313" key="4">
    <source>
        <dbReference type="Proteomes" id="UP001156856"/>
    </source>
</evidence>
<reference evidence="2" key="1">
    <citation type="journal article" date="2014" name="Int. J. Syst. Evol. Microbiol.">
        <title>Complete genome of a new Firmicutes species belonging to the dominant human colonic microbiota ('Ruminococcus bicirculans') reveals two chromosomes and a selective capacity to utilize plant glucans.</title>
        <authorList>
            <consortium name="NISC Comparative Sequencing Program"/>
            <person name="Wegmann U."/>
            <person name="Louis P."/>
            <person name="Goesmann A."/>
            <person name="Henrissat B."/>
            <person name="Duncan S.H."/>
            <person name="Flint H.J."/>
        </authorList>
    </citation>
    <scope>NUCLEOTIDE SEQUENCE</scope>
    <source>
        <strain evidence="2">NBRC 107715</strain>
    </source>
</reference>
<dbReference type="Proteomes" id="UP001156856">
    <property type="component" value="Unassembled WGS sequence"/>
</dbReference>
<reference evidence="1 3" key="3">
    <citation type="submission" date="2019-07" db="EMBL/GenBank/DDBJ databases">
        <title>Whole genome shotgun sequence of Methylobacterium oxalidis NBRC 107715.</title>
        <authorList>
            <person name="Hosoyama A."/>
            <person name="Uohara A."/>
            <person name="Ohji S."/>
            <person name="Ichikawa N."/>
        </authorList>
    </citation>
    <scope>NUCLEOTIDE SEQUENCE [LARGE SCALE GENOMIC DNA]</scope>
    <source>
        <strain evidence="1 3">NBRC 107715</strain>
    </source>
</reference>
<evidence type="ECO:0000313" key="3">
    <source>
        <dbReference type="Proteomes" id="UP000321960"/>
    </source>
</evidence>
<evidence type="ECO:0008006" key="5">
    <source>
        <dbReference type="Google" id="ProtNLM"/>
    </source>
</evidence>
<evidence type="ECO:0000313" key="1">
    <source>
        <dbReference type="EMBL" id="GEP06860.1"/>
    </source>
</evidence>
<dbReference type="EMBL" id="BSPK01000114">
    <property type="protein sequence ID" value="GLS67578.1"/>
    <property type="molecule type" value="Genomic_DNA"/>
</dbReference>
<reference evidence="4" key="2">
    <citation type="journal article" date="2019" name="Int. J. Syst. Evol. Microbiol.">
        <title>The Global Catalogue of Microorganisms (GCM) 10K type strain sequencing project: providing services to taxonomists for standard genome sequencing and annotation.</title>
        <authorList>
            <consortium name="The Broad Institute Genomics Platform"/>
            <consortium name="The Broad Institute Genome Sequencing Center for Infectious Disease"/>
            <person name="Wu L."/>
            <person name="Ma J."/>
        </authorList>
    </citation>
    <scope>NUCLEOTIDE SEQUENCE [LARGE SCALE GENOMIC DNA]</scope>
    <source>
        <strain evidence="4">NBRC 107715</strain>
    </source>
</reference>
<accession>A0A512JA74</accession>
<dbReference type="AlphaFoldDB" id="A0A512JA74"/>
<organism evidence="1 3">
    <name type="scientific">Methylobacterium oxalidis</name>
    <dbReference type="NCBI Taxonomy" id="944322"/>
    <lineage>
        <taxon>Bacteria</taxon>
        <taxon>Pseudomonadati</taxon>
        <taxon>Pseudomonadota</taxon>
        <taxon>Alphaproteobacteria</taxon>
        <taxon>Hyphomicrobiales</taxon>
        <taxon>Methylobacteriaceae</taxon>
        <taxon>Methylobacterium</taxon>
    </lineage>
</organism>
<dbReference type="OrthoDB" id="7188320at2"/>
<name>A0A512JA74_9HYPH</name>
<proteinExistence type="predicted"/>
<gene>
    <name evidence="2" type="ORF">GCM10007888_59620</name>
    <name evidence="1" type="ORF">MOX02_48980</name>
</gene>
<comment type="caution">
    <text evidence="1">The sequence shown here is derived from an EMBL/GenBank/DDBJ whole genome shotgun (WGS) entry which is preliminary data.</text>
</comment>
<reference evidence="2" key="4">
    <citation type="submission" date="2023-01" db="EMBL/GenBank/DDBJ databases">
        <title>Draft genome sequence of Methylobacterium oxalidis strain NBRC 107715.</title>
        <authorList>
            <person name="Sun Q."/>
            <person name="Mori K."/>
        </authorList>
    </citation>
    <scope>NUCLEOTIDE SEQUENCE</scope>
    <source>
        <strain evidence="2">NBRC 107715</strain>
    </source>
</reference>
<protein>
    <recommendedName>
        <fullName evidence="5">PilZ domain-containing protein</fullName>
    </recommendedName>
</protein>
<dbReference type="RefSeq" id="WP_147028363.1">
    <property type="nucleotide sequence ID" value="NZ_BJZU01000126.1"/>
</dbReference>
<evidence type="ECO:0000313" key="2">
    <source>
        <dbReference type="EMBL" id="GLS67578.1"/>
    </source>
</evidence>